<evidence type="ECO:0000313" key="2">
    <source>
        <dbReference type="Proteomes" id="UP000053780"/>
    </source>
</evidence>
<keyword evidence="2" id="KW-1185">Reference proteome</keyword>
<gene>
    <name evidence="1" type="ORF">NAPIS_ORF00942</name>
</gene>
<accession>T0MKK5</accession>
<organism evidence="1 2">
    <name type="scientific">Vairimorpha apis BRL 01</name>
    <dbReference type="NCBI Taxonomy" id="1037528"/>
    <lineage>
        <taxon>Eukaryota</taxon>
        <taxon>Fungi</taxon>
        <taxon>Fungi incertae sedis</taxon>
        <taxon>Microsporidia</taxon>
        <taxon>Nosematidae</taxon>
        <taxon>Vairimorpha</taxon>
    </lineage>
</organism>
<dbReference type="VEuPathDB" id="MicrosporidiaDB:NAPIS_ORF00942"/>
<reference evidence="1 2" key="1">
    <citation type="journal article" date="2013" name="BMC Genomics">
        <title>Genome sequencing and comparative genomics of honey bee microsporidia, Nosema apis reveal novel insights into host-parasite interactions.</title>
        <authorList>
            <person name="Chen Yp."/>
            <person name="Pettis J.S."/>
            <person name="Zhao Y."/>
            <person name="Liu X."/>
            <person name="Tallon L.J."/>
            <person name="Sadzewicz L.D."/>
            <person name="Li R."/>
            <person name="Zheng H."/>
            <person name="Huang S."/>
            <person name="Zhang X."/>
            <person name="Hamilton M.C."/>
            <person name="Pernal S.F."/>
            <person name="Melathopoulos A.P."/>
            <person name="Yan X."/>
            <person name="Evans J.D."/>
        </authorList>
    </citation>
    <scope>NUCLEOTIDE SEQUENCE [LARGE SCALE GENOMIC DNA]</scope>
    <source>
        <strain evidence="1 2">BRL 01</strain>
    </source>
</reference>
<dbReference type="EMBL" id="KE647135">
    <property type="protein sequence ID" value="EQB61485.1"/>
    <property type="molecule type" value="Genomic_DNA"/>
</dbReference>
<dbReference type="HOGENOM" id="CLU_1161437_0_0_1"/>
<protein>
    <submittedName>
        <fullName evidence="1">Uncharacterized protein</fullName>
    </submittedName>
</protein>
<evidence type="ECO:0000313" key="1">
    <source>
        <dbReference type="EMBL" id="EQB61485.1"/>
    </source>
</evidence>
<proteinExistence type="predicted"/>
<dbReference type="Proteomes" id="UP000053780">
    <property type="component" value="Unassembled WGS sequence"/>
</dbReference>
<sequence>MFNPYLVNTDIYAGLPNESSSDLERIDDDGRRDPNQIVNMDSITRHYTRTGELQVSIDPINTNETFLNQRNFNESQSINDLHFNESQAINDLHNNEQQIIDDLYINESQEVVNLEPTNDLEPTNEHQLINNPIPYNETLPRTNSELIAELQNDIRIIQHHLATNVKIDPTEIMKQNEVQKLNFNQTNFKNIGYLCIKTRYKTPDNIIHSIKQLPDEICLLPNLYRLFISDQYITKLPKT</sequence>
<dbReference type="AlphaFoldDB" id="T0MKK5"/>
<name>T0MKK5_9MICR</name>